<feature type="region of interest" description="Disordered" evidence="6">
    <location>
        <begin position="133"/>
        <end position="215"/>
    </location>
</feature>
<dbReference type="InterPro" id="IPR030456">
    <property type="entry name" value="TF_fork_head_CS_2"/>
</dbReference>
<feature type="DNA-binding region" description="Fork-head" evidence="5">
    <location>
        <begin position="237"/>
        <end position="355"/>
    </location>
</feature>
<evidence type="ECO:0000256" key="3">
    <source>
        <dbReference type="ARBA" id="ARBA00023163"/>
    </source>
</evidence>
<gene>
    <name evidence="8" type="ORF">NEMBOFW57_003692</name>
</gene>
<dbReference type="Proteomes" id="UP001197093">
    <property type="component" value="Unassembled WGS sequence"/>
</dbReference>
<dbReference type="SUPFAM" id="SSF46785">
    <property type="entry name" value="Winged helix' DNA-binding domain"/>
    <property type="match status" value="1"/>
</dbReference>
<comment type="subcellular location">
    <subcellularLocation>
        <location evidence="5">Nucleus</location>
    </subcellularLocation>
</comment>
<evidence type="ECO:0000256" key="6">
    <source>
        <dbReference type="SAM" id="MobiDB-lite"/>
    </source>
</evidence>
<dbReference type="EMBL" id="JAHCVI010000001">
    <property type="protein sequence ID" value="KAG7293638.1"/>
    <property type="molecule type" value="Genomic_DNA"/>
</dbReference>
<evidence type="ECO:0000259" key="7">
    <source>
        <dbReference type="PROSITE" id="PS50039"/>
    </source>
</evidence>
<feature type="compositionally biased region" description="Low complexity" evidence="6">
    <location>
        <begin position="375"/>
        <end position="416"/>
    </location>
</feature>
<evidence type="ECO:0000256" key="1">
    <source>
        <dbReference type="ARBA" id="ARBA00023015"/>
    </source>
</evidence>
<evidence type="ECO:0000256" key="4">
    <source>
        <dbReference type="ARBA" id="ARBA00023242"/>
    </source>
</evidence>
<feature type="compositionally biased region" description="Low complexity" evidence="6">
    <location>
        <begin position="311"/>
        <end position="321"/>
    </location>
</feature>
<feature type="region of interest" description="Disordered" evidence="6">
    <location>
        <begin position="460"/>
        <end position="545"/>
    </location>
</feature>
<dbReference type="PROSITE" id="PS50039">
    <property type="entry name" value="FORK_HEAD_3"/>
    <property type="match status" value="1"/>
</dbReference>
<reference evidence="8" key="1">
    <citation type="submission" date="2023-02" db="EMBL/GenBank/DDBJ databases">
        <authorList>
            <person name="Palmer J.M."/>
        </authorList>
    </citation>
    <scope>NUCLEOTIDE SEQUENCE</scope>
    <source>
        <strain evidence="8">FW57</strain>
    </source>
</reference>
<dbReference type="AlphaFoldDB" id="A0AAD4F548"/>
<feature type="region of interest" description="Disordered" evidence="6">
    <location>
        <begin position="1"/>
        <end position="23"/>
    </location>
</feature>
<keyword evidence="1" id="KW-0805">Transcription regulation</keyword>
<feature type="compositionally biased region" description="Polar residues" evidence="6">
    <location>
        <begin position="1"/>
        <end position="10"/>
    </location>
</feature>
<evidence type="ECO:0000256" key="5">
    <source>
        <dbReference type="PROSITE-ProRule" id="PRU00089"/>
    </source>
</evidence>
<dbReference type="InterPro" id="IPR045912">
    <property type="entry name" value="FOXJ2/3-like"/>
</dbReference>
<name>A0AAD4F548_9PEZI</name>
<feature type="region of interest" description="Disordered" evidence="6">
    <location>
        <begin position="78"/>
        <end position="100"/>
    </location>
</feature>
<dbReference type="PROSITE" id="PS00658">
    <property type="entry name" value="FORK_HEAD_2"/>
    <property type="match status" value="1"/>
</dbReference>
<feature type="compositionally biased region" description="Low complexity" evidence="6">
    <location>
        <begin position="472"/>
        <end position="481"/>
    </location>
</feature>
<evidence type="ECO:0000313" key="9">
    <source>
        <dbReference type="Proteomes" id="UP001197093"/>
    </source>
</evidence>
<dbReference type="Gene3D" id="1.10.10.10">
    <property type="entry name" value="Winged helix-like DNA-binding domain superfamily/Winged helix DNA-binding domain"/>
    <property type="match status" value="1"/>
</dbReference>
<feature type="compositionally biased region" description="Low complexity" evidence="6">
    <location>
        <begin position="181"/>
        <end position="195"/>
    </location>
</feature>
<evidence type="ECO:0000256" key="2">
    <source>
        <dbReference type="ARBA" id="ARBA00023125"/>
    </source>
</evidence>
<dbReference type="Pfam" id="PF00250">
    <property type="entry name" value="Forkhead"/>
    <property type="match status" value="1"/>
</dbReference>
<dbReference type="GO" id="GO:0005634">
    <property type="term" value="C:nucleus"/>
    <property type="evidence" value="ECO:0007669"/>
    <property type="project" value="UniProtKB-SubCell"/>
</dbReference>
<keyword evidence="4 5" id="KW-0539">Nucleus</keyword>
<keyword evidence="9" id="KW-1185">Reference proteome</keyword>
<dbReference type="InterPro" id="IPR036388">
    <property type="entry name" value="WH-like_DNA-bd_sf"/>
</dbReference>
<proteinExistence type="predicted"/>
<organism evidence="8 9">
    <name type="scientific">Staphylotrichum longicolle</name>
    <dbReference type="NCBI Taxonomy" id="669026"/>
    <lineage>
        <taxon>Eukaryota</taxon>
        <taxon>Fungi</taxon>
        <taxon>Dikarya</taxon>
        <taxon>Ascomycota</taxon>
        <taxon>Pezizomycotina</taxon>
        <taxon>Sordariomycetes</taxon>
        <taxon>Sordariomycetidae</taxon>
        <taxon>Sordariales</taxon>
        <taxon>Chaetomiaceae</taxon>
        <taxon>Staphylotrichum</taxon>
    </lineage>
</organism>
<dbReference type="GO" id="GO:0000981">
    <property type="term" value="F:DNA-binding transcription factor activity, RNA polymerase II-specific"/>
    <property type="evidence" value="ECO:0007669"/>
    <property type="project" value="TreeGrafter"/>
</dbReference>
<keyword evidence="3" id="KW-0804">Transcription</keyword>
<feature type="compositionally biased region" description="Polar residues" evidence="6">
    <location>
        <begin position="280"/>
        <end position="293"/>
    </location>
</feature>
<dbReference type="InterPro" id="IPR036390">
    <property type="entry name" value="WH_DNA-bd_sf"/>
</dbReference>
<feature type="compositionally biased region" description="Basic residues" evidence="6">
    <location>
        <begin position="417"/>
        <end position="430"/>
    </location>
</feature>
<dbReference type="PANTHER" id="PTHR46078">
    <property type="entry name" value="FORKHEAD BOX PROTEIN J2 FAMILY MEMBER"/>
    <property type="match status" value="1"/>
</dbReference>
<accession>A0AAD4F548</accession>
<dbReference type="SMART" id="SM00339">
    <property type="entry name" value="FH"/>
    <property type="match status" value="1"/>
</dbReference>
<sequence length="668" mass="71216">MGAVYTSSPPQVARASASPEATQMDDDLVADIKAMHSHNGDCQRGYVPSHWSGCLGAPSASDEYENYALHRSPVVNGLPHASSAESSPRGWDSPEQLGPTPWEAATEQVHGQYHGLDPQLSGYLQSGRIPTSFPAEAMPYPPSQILSGSDDGYQRARSQTEPCPAGYHSSPRDGYASTPESGLPLSPCSTTLTLSMDDTVPSSPGDDDNCKPLLLGKDSQHKASASLEDTLVEGSSKGEEPYAQLIYRAFLSTPRRAMTLQEIYQWFRENTEKGKDESKGWQNSIRHNLSMNMAFTKRERKPSTAKDGETETTSTRSTTPTDSKKSTEWYLEPWAITGVQSTTRYRKGNQSRRSTASTGLTARAYRSYPAHHQHSFSSGSLASSTAGTKNPARLPRGRSAGAAALRSAAATHAAVSAHHHFQQHQQHHQQHYFSPATAAAARSSFAHHLINDPASSGTSTAYPHYAPPPHPTMSSSSPYSPFFHANHHPHSQPGLDSTNTNTNTGTHNTGGGIEYDYPDPQLFPAAASSSLGGRAPSDAGIDEPTTPPEALQHAMAGGIPHPMYAAAAAAATSATAVPVTVVDESAQYTGYHHHHPAAAAAGYTMVVPTMYQEDHVVQDVDVDVMGEGGGAAYQGWGMVQVTMGGCEGEGLGRGRAGVLRISFSWMGG</sequence>
<dbReference type="PANTHER" id="PTHR46078:SF2">
    <property type="entry name" value="FORK-HEAD DOMAIN-CONTAINING PROTEIN"/>
    <property type="match status" value="1"/>
</dbReference>
<feature type="compositionally biased region" description="Polar residues" evidence="6">
    <location>
        <begin position="351"/>
        <end position="360"/>
    </location>
</feature>
<feature type="domain" description="Fork-head" evidence="7">
    <location>
        <begin position="237"/>
        <end position="355"/>
    </location>
</feature>
<dbReference type="GO" id="GO:0000978">
    <property type="term" value="F:RNA polymerase II cis-regulatory region sequence-specific DNA binding"/>
    <property type="evidence" value="ECO:0007669"/>
    <property type="project" value="TreeGrafter"/>
</dbReference>
<feature type="region of interest" description="Disordered" evidence="6">
    <location>
        <begin position="341"/>
        <end position="360"/>
    </location>
</feature>
<comment type="caution">
    <text evidence="8">The sequence shown here is derived from an EMBL/GenBank/DDBJ whole genome shotgun (WGS) entry which is preliminary data.</text>
</comment>
<feature type="compositionally biased region" description="Low complexity" evidence="6">
    <location>
        <begin position="498"/>
        <end position="507"/>
    </location>
</feature>
<dbReference type="InterPro" id="IPR001766">
    <property type="entry name" value="Fork_head_dom"/>
</dbReference>
<feature type="region of interest" description="Disordered" evidence="6">
    <location>
        <begin position="370"/>
        <end position="438"/>
    </location>
</feature>
<keyword evidence="2 5" id="KW-0238">DNA-binding</keyword>
<protein>
    <recommendedName>
        <fullName evidence="7">Fork-head domain-containing protein</fullName>
    </recommendedName>
</protein>
<feature type="region of interest" description="Disordered" evidence="6">
    <location>
        <begin position="271"/>
        <end position="326"/>
    </location>
</feature>
<evidence type="ECO:0000313" key="8">
    <source>
        <dbReference type="EMBL" id="KAG7293638.1"/>
    </source>
</evidence>